<dbReference type="AlphaFoldDB" id="C5R9V1"/>
<evidence type="ECO:0000256" key="1">
    <source>
        <dbReference type="ARBA" id="ARBA00004202"/>
    </source>
</evidence>
<keyword evidence="5 8" id="KW-0067">ATP-binding</keyword>
<keyword evidence="8" id="KW-0378">Hydrolase</keyword>
<name>C5R9V1_WEIPA</name>
<feature type="domain" description="ABC transporter" evidence="7">
    <location>
        <begin position="4"/>
        <end position="242"/>
    </location>
</feature>
<keyword evidence="3" id="KW-1003">Cell membrane</keyword>
<dbReference type="InterPro" id="IPR050086">
    <property type="entry name" value="MetN_ABC_transporter-like"/>
</dbReference>
<evidence type="ECO:0000259" key="7">
    <source>
        <dbReference type="PROSITE" id="PS50893"/>
    </source>
</evidence>
<comment type="caution">
    <text evidence="8">The sequence shown here is derived from an EMBL/GenBank/DDBJ whole genome shotgun (WGS) entry which is preliminary data.</text>
</comment>
<dbReference type="PROSITE" id="PS00211">
    <property type="entry name" value="ABC_TRANSPORTER_1"/>
    <property type="match status" value="1"/>
</dbReference>
<gene>
    <name evidence="8" type="ORF">HMPREF0877_0746</name>
</gene>
<keyword evidence="6" id="KW-0472">Membrane</keyword>
<dbReference type="PROSITE" id="PS50893">
    <property type="entry name" value="ABC_TRANSPORTER_2"/>
    <property type="match status" value="1"/>
</dbReference>
<evidence type="ECO:0000256" key="6">
    <source>
        <dbReference type="ARBA" id="ARBA00023136"/>
    </source>
</evidence>
<dbReference type="PIRSF" id="PIRSF039085">
    <property type="entry name" value="ABC_ATPase_HisP"/>
    <property type="match status" value="1"/>
</dbReference>
<dbReference type="EMBL" id="ACKU01000008">
    <property type="protein sequence ID" value="EER75201.1"/>
    <property type="molecule type" value="Genomic_DNA"/>
</dbReference>
<evidence type="ECO:0000256" key="4">
    <source>
        <dbReference type="ARBA" id="ARBA00022741"/>
    </source>
</evidence>
<keyword evidence="9" id="KW-1185">Reference proteome</keyword>
<keyword evidence="2" id="KW-0813">Transport</keyword>
<reference evidence="8 9" key="1">
    <citation type="submission" date="2009-04" db="EMBL/GenBank/DDBJ databases">
        <authorList>
            <person name="Qin X."/>
            <person name="Bachman B."/>
            <person name="Battles P."/>
            <person name="Bell A."/>
            <person name="Bess C."/>
            <person name="Bickham C."/>
            <person name="Chaboub L."/>
            <person name="Chen D."/>
            <person name="Coyle M."/>
            <person name="Deiros D.R."/>
            <person name="Dinh H."/>
            <person name="Forbes L."/>
            <person name="Fowler G."/>
            <person name="Francisco L."/>
            <person name="Fu Q."/>
            <person name="Gubbala S."/>
            <person name="Hale W."/>
            <person name="Han Y."/>
            <person name="Hemphill L."/>
            <person name="Highlander S.K."/>
            <person name="Hirani K."/>
            <person name="Hogues M."/>
            <person name="Jackson L."/>
            <person name="Jakkamsetti A."/>
            <person name="Javaid M."/>
            <person name="Jiang H."/>
            <person name="Korchina V."/>
            <person name="Kovar C."/>
            <person name="Lara F."/>
            <person name="Lee S."/>
            <person name="Mata R."/>
            <person name="Mathew T."/>
            <person name="Moen C."/>
            <person name="Morales K."/>
            <person name="Munidasa M."/>
            <person name="Nazareth L."/>
            <person name="Ngo R."/>
            <person name="Nguyen L."/>
            <person name="Okwuonu G."/>
            <person name="Ongeri F."/>
            <person name="Patil S."/>
            <person name="Petrosino J."/>
            <person name="Pham C."/>
            <person name="Pham P."/>
            <person name="Pu L.-L."/>
            <person name="Puazo M."/>
            <person name="Raj R."/>
            <person name="Reid J."/>
            <person name="Rouhana J."/>
            <person name="Saada N."/>
            <person name="Shang Y."/>
            <person name="Simmons D."/>
            <person name="Thornton R."/>
            <person name="Warren J."/>
            <person name="Weissenberger G."/>
            <person name="Zhang J."/>
            <person name="Zhang L."/>
            <person name="Zhou C."/>
            <person name="Zhu D."/>
            <person name="Muzny D."/>
            <person name="Worley K."/>
            <person name="Gibbs R."/>
        </authorList>
    </citation>
    <scope>NUCLEOTIDE SEQUENCE [LARGE SCALE GENOMIC DNA]</scope>
    <source>
        <strain evidence="8 9">ATCC 33313</strain>
    </source>
</reference>
<dbReference type="HOGENOM" id="CLU_000604_1_22_9"/>
<dbReference type="InterPro" id="IPR030679">
    <property type="entry name" value="ABC_ATPase_HisP-typ"/>
</dbReference>
<dbReference type="EC" id="3.6.3.28" evidence="8"/>
<protein>
    <submittedName>
        <fullName evidence="8">ABC transporter, ATP-binding protein</fullName>
        <ecNumber evidence="8">3.6.3.28</ecNumber>
    </submittedName>
</protein>
<dbReference type="Proteomes" id="UP000004528">
    <property type="component" value="Unassembled WGS sequence"/>
</dbReference>
<dbReference type="SUPFAM" id="SSF52540">
    <property type="entry name" value="P-loop containing nucleoside triphosphate hydrolases"/>
    <property type="match status" value="1"/>
</dbReference>
<dbReference type="PANTHER" id="PTHR43166">
    <property type="entry name" value="AMINO ACID IMPORT ATP-BINDING PROTEIN"/>
    <property type="match status" value="1"/>
</dbReference>
<dbReference type="GO" id="GO:0005524">
    <property type="term" value="F:ATP binding"/>
    <property type="evidence" value="ECO:0007669"/>
    <property type="project" value="UniProtKB-KW"/>
</dbReference>
<dbReference type="GO" id="GO:0015424">
    <property type="term" value="F:ABC-type amino acid transporter activity"/>
    <property type="evidence" value="ECO:0007669"/>
    <property type="project" value="InterPro"/>
</dbReference>
<evidence type="ECO:0000256" key="3">
    <source>
        <dbReference type="ARBA" id="ARBA00022475"/>
    </source>
</evidence>
<dbReference type="eggNOG" id="COG1126">
    <property type="taxonomic scope" value="Bacteria"/>
</dbReference>
<dbReference type="InterPro" id="IPR003439">
    <property type="entry name" value="ABC_transporter-like_ATP-bd"/>
</dbReference>
<dbReference type="Gene3D" id="3.40.50.300">
    <property type="entry name" value="P-loop containing nucleotide triphosphate hydrolases"/>
    <property type="match status" value="1"/>
</dbReference>
<evidence type="ECO:0000313" key="9">
    <source>
        <dbReference type="Proteomes" id="UP000004528"/>
    </source>
</evidence>
<dbReference type="GO" id="GO:0016887">
    <property type="term" value="F:ATP hydrolysis activity"/>
    <property type="evidence" value="ECO:0007669"/>
    <property type="project" value="InterPro"/>
</dbReference>
<keyword evidence="4" id="KW-0547">Nucleotide-binding</keyword>
<dbReference type="InterPro" id="IPR027417">
    <property type="entry name" value="P-loop_NTPase"/>
</dbReference>
<evidence type="ECO:0000313" key="8">
    <source>
        <dbReference type="EMBL" id="EER75201.1"/>
    </source>
</evidence>
<accession>C5R9V1</accession>
<dbReference type="Pfam" id="PF00005">
    <property type="entry name" value="ABC_tran"/>
    <property type="match status" value="1"/>
</dbReference>
<dbReference type="SMART" id="SM00382">
    <property type="entry name" value="AAA"/>
    <property type="match status" value="1"/>
</dbReference>
<evidence type="ECO:0000256" key="2">
    <source>
        <dbReference type="ARBA" id="ARBA00022448"/>
    </source>
</evidence>
<proteinExistence type="predicted"/>
<organism evidence="8 9">
    <name type="scientific">Weissella paramesenteroides ATCC 33313</name>
    <dbReference type="NCBI Taxonomy" id="585506"/>
    <lineage>
        <taxon>Bacteria</taxon>
        <taxon>Bacillati</taxon>
        <taxon>Bacillota</taxon>
        <taxon>Bacilli</taxon>
        <taxon>Lactobacillales</taxon>
        <taxon>Lactobacillaceae</taxon>
        <taxon>Weissella</taxon>
    </lineage>
</organism>
<dbReference type="STRING" id="585506.HMPREF0877_0746"/>
<dbReference type="PANTHER" id="PTHR43166:SF35">
    <property type="entry name" value="L-CYSTINE IMPORT ATP-BINDING PROTEIN TCYN"/>
    <property type="match status" value="1"/>
</dbReference>
<comment type="subcellular location">
    <subcellularLocation>
        <location evidence="1">Cell membrane</location>
        <topology evidence="1">Peripheral membrane protein</topology>
    </subcellularLocation>
</comment>
<evidence type="ECO:0000256" key="5">
    <source>
        <dbReference type="ARBA" id="ARBA00022840"/>
    </source>
</evidence>
<dbReference type="InterPro" id="IPR017871">
    <property type="entry name" value="ABC_transporter-like_CS"/>
</dbReference>
<dbReference type="InterPro" id="IPR003593">
    <property type="entry name" value="AAA+_ATPase"/>
</dbReference>
<dbReference type="GO" id="GO:0005886">
    <property type="term" value="C:plasma membrane"/>
    <property type="evidence" value="ECO:0007669"/>
    <property type="project" value="UniProtKB-SubCell"/>
</dbReference>
<sequence>MHKLQLEGLNKSFDGQQVLTDITLELPEKQTTVIVGPSGSGKSTLLRSLNLLERPESGHYHLSNLAIDFSHDISTKQVLNVRKKTGMVFQDYNLFPHKTVIQNIIEGPIQVLKKDRKEALQEGQNLLDKVGLKSKADAYPEQLSGGQAQRVAIARSLAMHPEYILLDEPTSALDPELEAEVLQVLDELAQEKQSLVIVTHNLFFARQIADKIVFVENGQIIFDGSPQEFFNENQENTRINRFISAMTFSDVEAEALK</sequence>